<reference evidence="2 3" key="1">
    <citation type="submission" date="2019-10" db="EMBL/GenBank/DDBJ databases">
        <title>Assembly and Annotation for the nematode Trichostrongylus colubriformis.</title>
        <authorList>
            <person name="Martin J."/>
        </authorList>
    </citation>
    <scope>NUCLEOTIDE SEQUENCE [LARGE SCALE GENOMIC DNA]</scope>
    <source>
        <strain evidence="2">G859</strain>
        <tissue evidence="2">Whole worm</tissue>
    </source>
</reference>
<sequence>MFELAFIAVCLLILAYIAYKVAVSGFFSNIQPSVTEAPKYLGKSLIVYYKHHIGAYSGVGAILREVRDLLPSGATTFGIFYDNPRERDEHLLQSAAGVIFGEDGKELYTNNYAQQLTRWGYEKMVLPKVDRAVEATQPCAGPLSYFALIYRTYGIIWQYILDNRLETTLALEFYDGNEICVSFPLDHSEEFVIPEHLSIEALESRLAKKKFDSDEESSESEADAHSEVEVSDEGVVEIKADAAGDKKDD</sequence>
<dbReference type="GO" id="GO:0005657">
    <property type="term" value="C:replication fork"/>
    <property type="evidence" value="ECO:0007669"/>
    <property type="project" value="TreeGrafter"/>
</dbReference>
<dbReference type="SUPFAM" id="SSF55136">
    <property type="entry name" value="Probable bacterial effector-binding domain"/>
    <property type="match status" value="1"/>
</dbReference>
<dbReference type="PANTHER" id="PTHR15949:SF3">
    <property type="entry name" value="TESTIS-EXPRESSED PROTEIN 264"/>
    <property type="match status" value="1"/>
</dbReference>
<dbReference type="GO" id="GO:0061709">
    <property type="term" value="P:reticulophagy"/>
    <property type="evidence" value="ECO:0007669"/>
    <property type="project" value="TreeGrafter"/>
</dbReference>
<proteinExistence type="predicted"/>
<dbReference type="InterPro" id="IPR011256">
    <property type="entry name" value="Reg_factor_effector_dom_sf"/>
</dbReference>
<feature type="region of interest" description="Disordered" evidence="1">
    <location>
        <begin position="210"/>
        <end position="249"/>
    </location>
</feature>
<keyword evidence="3" id="KW-1185">Reference proteome</keyword>
<evidence type="ECO:0000256" key="1">
    <source>
        <dbReference type="SAM" id="MobiDB-lite"/>
    </source>
</evidence>
<dbReference type="GO" id="GO:0000421">
    <property type="term" value="C:autophagosome membrane"/>
    <property type="evidence" value="ECO:0007669"/>
    <property type="project" value="TreeGrafter"/>
</dbReference>
<comment type="caution">
    <text evidence="2">The sequence shown here is derived from an EMBL/GenBank/DDBJ whole genome shotgun (WGS) entry which is preliminary data.</text>
</comment>
<dbReference type="Proteomes" id="UP001331761">
    <property type="component" value="Unassembled WGS sequence"/>
</dbReference>
<name>A0AAN8F1L5_TRICO</name>
<feature type="compositionally biased region" description="Basic and acidic residues" evidence="1">
    <location>
        <begin position="236"/>
        <end position="249"/>
    </location>
</feature>
<organism evidence="2 3">
    <name type="scientific">Trichostrongylus colubriformis</name>
    <name type="common">Black scour worm</name>
    <dbReference type="NCBI Taxonomy" id="6319"/>
    <lineage>
        <taxon>Eukaryota</taxon>
        <taxon>Metazoa</taxon>
        <taxon>Ecdysozoa</taxon>
        <taxon>Nematoda</taxon>
        <taxon>Chromadorea</taxon>
        <taxon>Rhabditida</taxon>
        <taxon>Rhabditina</taxon>
        <taxon>Rhabditomorpha</taxon>
        <taxon>Strongyloidea</taxon>
        <taxon>Trichostrongylidae</taxon>
        <taxon>Trichostrongylus</taxon>
    </lineage>
</organism>
<dbReference type="PANTHER" id="PTHR15949">
    <property type="entry name" value="TESTIS-EXPRESSED PROTEIN 264"/>
    <property type="match status" value="1"/>
</dbReference>
<dbReference type="GO" id="GO:0005634">
    <property type="term" value="C:nucleus"/>
    <property type="evidence" value="ECO:0007669"/>
    <property type="project" value="TreeGrafter"/>
</dbReference>
<gene>
    <name evidence="2" type="ORF">GCK32_002513</name>
</gene>
<dbReference type="GO" id="GO:0005789">
    <property type="term" value="C:endoplasmic reticulum membrane"/>
    <property type="evidence" value="ECO:0007669"/>
    <property type="project" value="TreeGrafter"/>
</dbReference>
<accession>A0AAN8F1L5</accession>
<evidence type="ECO:0000313" key="2">
    <source>
        <dbReference type="EMBL" id="KAK5965847.1"/>
    </source>
</evidence>
<dbReference type="EMBL" id="WIXE01024159">
    <property type="protein sequence ID" value="KAK5965847.1"/>
    <property type="molecule type" value="Genomic_DNA"/>
</dbReference>
<dbReference type="AlphaFoldDB" id="A0AAN8F1L5"/>
<dbReference type="GO" id="GO:0106300">
    <property type="term" value="P:protein-DNA covalent cross-linking repair"/>
    <property type="evidence" value="ECO:0007669"/>
    <property type="project" value="TreeGrafter"/>
</dbReference>
<protein>
    <submittedName>
        <fullName evidence="2">GyrI domain-containing protein</fullName>
    </submittedName>
</protein>
<evidence type="ECO:0000313" key="3">
    <source>
        <dbReference type="Proteomes" id="UP001331761"/>
    </source>
</evidence>